<protein>
    <submittedName>
        <fullName evidence="2">Uncharacterized protein</fullName>
    </submittedName>
</protein>
<feature type="region of interest" description="Disordered" evidence="1">
    <location>
        <begin position="1"/>
        <end position="94"/>
    </location>
</feature>
<organism evidence="2 3">
    <name type="scientific">Fusarium venenatum</name>
    <dbReference type="NCBI Taxonomy" id="56646"/>
    <lineage>
        <taxon>Eukaryota</taxon>
        <taxon>Fungi</taxon>
        <taxon>Dikarya</taxon>
        <taxon>Ascomycota</taxon>
        <taxon>Pezizomycotina</taxon>
        <taxon>Sordariomycetes</taxon>
        <taxon>Hypocreomycetidae</taxon>
        <taxon>Hypocreales</taxon>
        <taxon>Nectriaceae</taxon>
        <taxon>Fusarium</taxon>
    </lineage>
</organism>
<keyword evidence="3" id="KW-1185">Reference proteome</keyword>
<evidence type="ECO:0000313" key="2">
    <source>
        <dbReference type="EMBL" id="CEI67477.1"/>
    </source>
</evidence>
<feature type="compositionally biased region" description="Low complexity" evidence="1">
    <location>
        <begin position="1"/>
        <end position="17"/>
    </location>
</feature>
<feature type="compositionally biased region" description="Low complexity" evidence="1">
    <location>
        <begin position="51"/>
        <end position="62"/>
    </location>
</feature>
<sequence>MPQFETTVNTNDDTTIIFPWSDVEDSPSSKTRAQLESTTPAQPNTGTEIVPAQDAQDSAAAAPGPPGQLETRGRGRGGRLVAMGDPNTFTSPPTIKTTISLRSLLKGQCVINSS</sequence>
<evidence type="ECO:0000256" key="1">
    <source>
        <dbReference type="SAM" id="MobiDB-lite"/>
    </source>
</evidence>
<name>A0A2L2TQY7_9HYPO</name>
<dbReference type="Proteomes" id="UP000245910">
    <property type="component" value="Chromosome I"/>
</dbReference>
<dbReference type="EMBL" id="LN649229">
    <property type="protein sequence ID" value="CEI67477.1"/>
    <property type="molecule type" value="Genomic_DNA"/>
</dbReference>
<feature type="compositionally biased region" description="Polar residues" evidence="1">
    <location>
        <begin position="26"/>
        <end position="47"/>
    </location>
</feature>
<evidence type="ECO:0000313" key="3">
    <source>
        <dbReference type="Proteomes" id="UP000245910"/>
    </source>
</evidence>
<proteinExistence type="predicted"/>
<reference evidence="3" key="1">
    <citation type="submission" date="2014-10" db="EMBL/GenBank/DDBJ databases">
        <authorList>
            <person name="King R."/>
        </authorList>
    </citation>
    <scope>NUCLEOTIDE SEQUENCE [LARGE SCALE GENOMIC DNA]</scope>
    <source>
        <strain evidence="3">A3/5</strain>
    </source>
</reference>
<dbReference type="AlphaFoldDB" id="A0A2L2TQY7"/>
<accession>A0A2L2TQY7</accession>